<keyword evidence="1" id="KW-0418">Kinase</keyword>
<proteinExistence type="predicted"/>
<keyword evidence="1" id="KW-0808">Transferase</keyword>
<dbReference type="InterPro" id="IPR001977">
    <property type="entry name" value="Depp_CoAkinase"/>
</dbReference>
<dbReference type="PANTHER" id="PTHR10695">
    <property type="entry name" value="DEPHOSPHO-COA KINASE-RELATED"/>
    <property type="match status" value="1"/>
</dbReference>
<organism evidence="1 2">
    <name type="scientific">Jimgerdemannia flammicorona</name>
    <dbReference type="NCBI Taxonomy" id="994334"/>
    <lineage>
        <taxon>Eukaryota</taxon>
        <taxon>Fungi</taxon>
        <taxon>Fungi incertae sedis</taxon>
        <taxon>Mucoromycota</taxon>
        <taxon>Mucoromycotina</taxon>
        <taxon>Endogonomycetes</taxon>
        <taxon>Endogonales</taxon>
        <taxon>Endogonaceae</taxon>
        <taxon>Jimgerdemannia</taxon>
    </lineage>
</organism>
<gene>
    <name evidence="1" type="ORF">BC936DRAFT_141063</name>
</gene>
<keyword evidence="2" id="KW-1185">Reference proteome</keyword>
<dbReference type="InterPro" id="IPR027417">
    <property type="entry name" value="P-loop_NTPase"/>
</dbReference>
<name>A0A433A2Z1_9FUNG</name>
<comment type="caution">
    <text evidence="1">The sequence shown here is derived from an EMBL/GenBank/DDBJ whole genome shotgun (WGS) entry which is preliminary data.</text>
</comment>
<evidence type="ECO:0000313" key="2">
    <source>
        <dbReference type="Proteomes" id="UP000268093"/>
    </source>
</evidence>
<dbReference type="GO" id="GO:0004140">
    <property type="term" value="F:dephospho-CoA kinase activity"/>
    <property type="evidence" value="ECO:0007669"/>
    <property type="project" value="InterPro"/>
</dbReference>
<dbReference type="GO" id="GO:0005524">
    <property type="term" value="F:ATP binding"/>
    <property type="evidence" value="ECO:0007669"/>
    <property type="project" value="UniProtKB-KW"/>
</dbReference>
<dbReference type="NCBIfam" id="TIGR00152">
    <property type="entry name" value="dephospho-CoA kinase"/>
    <property type="match status" value="1"/>
</dbReference>
<dbReference type="OrthoDB" id="247245at2759"/>
<dbReference type="PROSITE" id="PS51219">
    <property type="entry name" value="DPCK"/>
    <property type="match status" value="1"/>
</dbReference>
<evidence type="ECO:0000313" key="1">
    <source>
        <dbReference type="EMBL" id="RUO97053.1"/>
    </source>
</evidence>
<dbReference type="PANTHER" id="PTHR10695:SF46">
    <property type="entry name" value="BIFUNCTIONAL COENZYME A SYNTHASE-RELATED"/>
    <property type="match status" value="1"/>
</dbReference>
<sequence length="134" mass="15234">MKLVGLTGGIASGKSTVSRILKSQNIPIIDADLIAREVVQPGRRAYQLIVKRFGRDILLPDGNIDRQKLGSIVFADPEKRKMLNQCTHQYIRFEILRQFFSYWLAGEKVTVLDAPLLIESGLDKFMNVVVVIYW</sequence>
<dbReference type="Gene3D" id="3.40.50.300">
    <property type="entry name" value="P-loop containing nucleotide triphosphate hydrolases"/>
    <property type="match status" value="1"/>
</dbReference>
<dbReference type="GO" id="GO:0015937">
    <property type="term" value="P:coenzyme A biosynthetic process"/>
    <property type="evidence" value="ECO:0007669"/>
    <property type="project" value="InterPro"/>
</dbReference>
<dbReference type="CDD" id="cd02022">
    <property type="entry name" value="DPCK"/>
    <property type="match status" value="1"/>
</dbReference>
<dbReference type="Pfam" id="PF01121">
    <property type="entry name" value="CoaE"/>
    <property type="match status" value="1"/>
</dbReference>
<reference evidence="1 2" key="1">
    <citation type="journal article" date="2018" name="New Phytol.">
        <title>Phylogenomics of Endogonaceae and evolution of mycorrhizas within Mucoromycota.</title>
        <authorList>
            <person name="Chang Y."/>
            <person name="Desiro A."/>
            <person name="Na H."/>
            <person name="Sandor L."/>
            <person name="Lipzen A."/>
            <person name="Clum A."/>
            <person name="Barry K."/>
            <person name="Grigoriev I.V."/>
            <person name="Martin F.M."/>
            <person name="Stajich J.E."/>
            <person name="Smith M.E."/>
            <person name="Bonito G."/>
            <person name="Spatafora J.W."/>
        </authorList>
    </citation>
    <scope>NUCLEOTIDE SEQUENCE [LARGE SCALE GENOMIC DNA]</scope>
    <source>
        <strain evidence="1 2">GMNB39</strain>
    </source>
</reference>
<protein>
    <submittedName>
        <fullName evidence="1">Dephospho-CoA kinase</fullName>
    </submittedName>
</protein>
<dbReference type="EMBL" id="RBNI01018671">
    <property type="protein sequence ID" value="RUO97053.1"/>
    <property type="molecule type" value="Genomic_DNA"/>
</dbReference>
<dbReference type="Proteomes" id="UP000268093">
    <property type="component" value="Unassembled WGS sequence"/>
</dbReference>
<accession>A0A433A2Z1</accession>
<dbReference type="SUPFAM" id="SSF52540">
    <property type="entry name" value="P-loop containing nucleoside triphosphate hydrolases"/>
    <property type="match status" value="1"/>
</dbReference>